<sequence>MHRIDTKTAQKDKFGAGKNGFTRGNPQTGTPATDLDDDYFDMLQEELCSVVEASGASLEKGRHDQLLTALRALLLSRKNPFGDIKSDGTVKTALENLGLGEVLFKGDGRFLAGTFVSDAIDRTSIGVRAATGCQFMRAYKAPDAPNQTSYWQIVVLPEATSGAVACLAMSGNVIYLGSGTTAAITTWTPLTGRQPLDATLTALSGKSPSDIVNYLGISSNLIPVGVPLPWPLAAPPSGWLLCNGQTFTATQYPALAVAYPALATPDLRGLFIRGLDNGRGYDPLRDLGTEQLDAFASHRHQPEQSGAGNRFVADYSEDGTGSGAQIAMGANNYAMCRYTNYVGGTETRPRNFALNYIVRAA</sequence>
<evidence type="ECO:0000259" key="2">
    <source>
        <dbReference type="Pfam" id="PF07484"/>
    </source>
</evidence>
<organism evidence="3 4">
    <name type="scientific">Salmonella enterica subsp. enterica serovar Albany</name>
    <dbReference type="NCBI Taxonomy" id="211968"/>
    <lineage>
        <taxon>Bacteria</taxon>
        <taxon>Pseudomonadati</taxon>
        <taxon>Pseudomonadota</taxon>
        <taxon>Gammaproteobacteria</taxon>
        <taxon>Enterobacterales</taxon>
        <taxon>Enterobacteriaceae</taxon>
        <taxon>Salmonella</taxon>
    </lineage>
</organism>
<dbReference type="InterPro" id="IPR051934">
    <property type="entry name" value="Phage_Tail_Fiber_Structural"/>
</dbReference>
<feature type="domain" description="Phage tail collar" evidence="2">
    <location>
        <begin position="225"/>
        <end position="272"/>
    </location>
</feature>
<reference evidence="3 4" key="1">
    <citation type="submission" date="2018-04" db="EMBL/GenBank/DDBJ databases">
        <title>Comparative genomic analysis of various Salmonella enterica serotypes in Singapore.</title>
        <authorList>
            <person name="Kohli G.S."/>
            <person name="Zwe Y.H."/>
            <person name="Ding Y."/>
            <person name="Givskov M."/>
            <person name="Liang Y."/>
        </authorList>
    </citation>
    <scope>NUCLEOTIDE SEQUENCE [LARGE SCALE GENOMIC DNA]</scope>
    <source>
        <strain evidence="4">sg_wb24</strain>
    </source>
</reference>
<evidence type="ECO:0000313" key="3">
    <source>
        <dbReference type="EMBL" id="TAD66007.1"/>
    </source>
</evidence>
<dbReference type="Pfam" id="PF07484">
    <property type="entry name" value="Collar"/>
    <property type="match status" value="1"/>
</dbReference>
<dbReference type="PANTHER" id="PTHR35191">
    <property type="entry name" value="PROPHAGE SIDE TAIL FIBER PROTEIN HOMOLOG STFQ-RELATED"/>
    <property type="match status" value="1"/>
</dbReference>
<protein>
    <submittedName>
        <fullName evidence="3">Phage tail protein</fullName>
    </submittedName>
</protein>
<dbReference type="Proteomes" id="UP000293700">
    <property type="component" value="Unassembled WGS sequence"/>
</dbReference>
<feature type="compositionally biased region" description="Polar residues" evidence="1">
    <location>
        <begin position="22"/>
        <end position="31"/>
    </location>
</feature>
<feature type="region of interest" description="Disordered" evidence="1">
    <location>
        <begin position="1"/>
        <end position="35"/>
    </location>
</feature>
<evidence type="ECO:0000256" key="1">
    <source>
        <dbReference type="SAM" id="MobiDB-lite"/>
    </source>
</evidence>
<dbReference type="PANTHER" id="PTHR35191:SF1">
    <property type="entry name" value="PROPHAGE SIDE TAIL FIBER PROTEIN HOMOLOG STFQ-RELATED"/>
    <property type="match status" value="1"/>
</dbReference>
<proteinExistence type="predicted"/>
<dbReference type="Gene3D" id="3.90.1340.10">
    <property type="entry name" value="Phage tail collar domain"/>
    <property type="match status" value="1"/>
</dbReference>
<dbReference type="InterPro" id="IPR037053">
    <property type="entry name" value="Phage_tail_collar_dom_sf"/>
</dbReference>
<dbReference type="SUPFAM" id="SSF88874">
    <property type="entry name" value="Receptor-binding domain of short tail fibre protein gp12"/>
    <property type="match status" value="1"/>
</dbReference>
<dbReference type="AlphaFoldDB" id="A0A6D1SY44"/>
<accession>A0A6D1SY44</accession>
<name>A0A6D1SY44_SALET</name>
<dbReference type="InterPro" id="IPR011083">
    <property type="entry name" value="Phage_tail_collar_dom"/>
</dbReference>
<gene>
    <name evidence="3" type="ORF">DBZ74_00395</name>
</gene>
<dbReference type="EMBL" id="QAUU01000001">
    <property type="protein sequence ID" value="TAD66007.1"/>
    <property type="molecule type" value="Genomic_DNA"/>
</dbReference>
<feature type="compositionally biased region" description="Basic and acidic residues" evidence="1">
    <location>
        <begin position="1"/>
        <end position="15"/>
    </location>
</feature>
<evidence type="ECO:0000313" key="4">
    <source>
        <dbReference type="Proteomes" id="UP000293700"/>
    </source>
</evidence>
<comment type="caution">
    <text evidence="3">The sequence shown here is derived from an EMBL/GenBank/DDBJ whole genome shotgun (WGS) entry which is preliminary data.</text>
</comment>